<organism evidence="1 2">
    <name type="scientific">Prevotella lacticifex</name>
    <dbReference type="NCBI Taxonomy" id="2854755"/>
    <lineage>
        <taxon>Bacteria</taxon>
        <taxon>Pseudomonadati</taxon>
        <taxon>Bacteroidota</taxon>
        <taxon>Bacteroidia</taxon>
        <taxon>Bacteroidales</taxon>
        <taxon>Prevotellaceae</taxon>
        <taxon>Prevotella</taxon>
    </lineage>
</organism>
<dbReference type="RefSeq" id="WP_223928889.1">
    <property type="nucleotide sequence ID" value="NZ_BPTU01000001.1"/>
</dbReference>
<dbReference type="AlphaFoldDB" id="A0A9R1CAR7"/>
<dbReference type="EMBL" id="BPUB01000002">
    <property type="protein sequence ID" value="GJG59102.1"/>
    <property type="molecule type" value="Genomic_DNA"/>
</dbReference>
<dbReference type="Proteomes" id="UP000825483">
    <property type="component" value="Unassembled WGS sequence"/>
</dbReference>
<dbReference type="GeneID" id="72466859"/>
<proteinExistence type="predicted"/>
<gene>
    <name evidence="1" type="ORF">PRLR5076_19530</name>
</gene>
<comment type="caution">
    <text evidence="1">The sequence shown here is derived from an EMBL/GenBank/DDBJ whole genome shotgun (WGS) entry which is preliminary data.</text>
</comment>
<name>A0A9R1CAR7_9BACT</name>
<sequence>MEDEKVVTVNIENYTGEKPIEVIVRKGEAAKAVDPLPEKEPLKCNLSGTIDAPANWLEKRASELDSKAIYAIVDREKLSIGLVVNETDARNKRTIVGKAEMSEVYKDFRINDNDGWEPSKLGQFVRLHRAFFEESKVATELVAKLKKFSANVQSKLAKEQDRNGSMKVAYEQEVTSNLPTSFKVNIPIFKGEEKRLIEVEVDHYIQGADCYLQLFSPDALDVVENTTDNLLKAEVERLQKAVPDIVIIYGPLSKNGVE</sequence>
<reference evidence="1" key="1">
    <citation type="journal article" date="2022" name="Int. J. Syst. Evol. Microbiol.">
        <title>Prevotella lacticifex sp. nov., isolated from the rumen of cows.</title>
        <authorList>
            <person name="Shinkai T."/>
            <person name="Ikeyama N."/>
            <person name="Kumagai M."/>
            <person name="Ohmori H."/>
            <person name="Sakamoto M."/>
            <person name="Ohkuma M."/>
            <person name="Mitsumori M."/>
        </authorList>
    </citation>
    <scope>NUCLEOTIDE SEQUENCE</scope>
    <source>
        <strain evidence="1">R5076</strain>
    </source>
</reference>
<accession>A0A9R1CAR7</accession>
<keyword evidence="2" id="KW-1185">Reference proteome</keyword>
<protein>
    <submittedName>
        <fullName evidence="1">Uncharacterized protein</fullName>
    </submittedName>
</protein>
<evidence type="ECO:0000313" key="2">
    <source>
        <dbReference type="Proteomes" id="UP000825483"/>
    </source>
</evidence>
<evidence type="ECO:0000313" key="1">
    <source>
        <dbReference type="EMBL" id="GJG59102.1"/>
    </source>
</evidence>